<dbReference type="RefSeq" id="WP_126608361.1">
    <property type="nucleotide sequence ID" value="NZ_AP025145.1"/>
</dbReference>
<keyword evidence="2" id="KW-1185">Reference proteome</keyword>
<reference evidence="2" key="1">
    <citation type="journal article" date="2019" name="Int. J. Syst. Evol. Microbiol.">
        <title>The Global Catalogue of Microorganisms (GCM) 10K type strain sequencing project: providing services to taxonomists for standard genome sequencing and annotation.</title>
        <authorList>
            <consortium name="The Broad Institute Genomics Platform"/>
            <consortium name="The Broad Institute Genome Sequencing Center for Infectious Disease"/>
            <person name="Wu L."/>
            <person name="Ma J."/>
        </authorList>
    </citation>
    <scope>NUCLEOTIDE SEQUENCE [LARGE SCALE GENOMIC DNA]</scope>
    <source>
        <strain evidence="2">NBRC 15640</strain>
    </source>
</reference>
<dbReference type="AlphaFoldDB" id="A0AAV5P0F3"/>
<evidence type="ECO:0000313" key="2">
    <source>
        <dbReference type="Proteomes" id="UP001156690"/>
    </source>
</evidence>
<comment type="caution">
    <text evidence="1">The sequence shown here is derived from an EMBL/GenBank/DDBJ whole genome shotgun (WGS) entry which is preliminary data.</text>
</comment>
<dbReference type="EMBL" id="BSNX01000075">
    <property type="protein sequence ID" value="GLQ75737.1"/>
    <property type="molecule type" value="Genomic_DNA"/>
</dbReference>
<proteinExistence type="predicted"/>
<dbReference type="Proteomes" id="UP001156690">
    <property type="component" value="Unassembled WGS sequence"/>
</dbReference>
<gene>
    <name evidence="1" type="ORF">GCM10007932_51000</name>
</gene>
<name>A0AAV5P0F3_9VIBR</name>
<evidence type="ECO:0000313" key="1">
    <source>
        <dbReference type="EMBL" id="GLQ75737.1"/>
    </source>
</evidence>
<accession>A0AAV5P0F3</accession>
<sequence>MNQDFLNLTRTQTDFIQRHNSPLITLSIQVHCIGNTKEVYTVADKRNAVGKITLIETYKQMDGEWMFSTSIETYTESGEFLN</sequence>
<evidence type="ECO:0008006" key="3">
    <source>
        <dbReference type="Google" id="ProtNLM"/>
    </source>
</evidence>
<organism evidence="1 2">
    <name type="scientific">Vibrio penaeicida</name>
    <dbReference type="NCBI Taxonomy" id="104609"/>
    <lineage>
        <taxon>Bacteria</taxon>
        <taxon>Pseudomonadati</taxon>
        <taxon>Pseudomonadota</taxon>
        <taxon>Gammaproteobacteria</taxon>
        <taxon>Vibrionales</taxon>
        <taxon>Vibrionaceae</taxon>
        <taxon>Vibrio</taxon>
    </lineage>
</organism>
<protein>
    <recommendedName>
        <fullName evidence="3">SnoaL-like domain-containing protein</fullName>
    </recommendedName>
</protein>